<dbReference type="InterPro" id="IPR000819">
    <property type="entry name" value="Peptidase_M17_C"/>
</dbReference>
<evidence type="ECO:0000256" key="2">
    <source>
        <dbReference type="ARBA" id="ARBA00022438"/>
    </source>
</evidence>
<keyword evidence="3" id="KW-0645">Protease</keyword>
<evidence type="ECO:0000256" key="5">
    <source>
        <dbReference type="ARBA" id="ARBA00023211"/>
    </source>
</evidence>
<dbReference type="SUPFAM" id="SSF53187">
    <property type="entry name" value="Zn-dependent exopeptidases"/>
    <property type="match status" value="1"/>
</dbReference>
<dbReference type="Pfam" id="PF21337">
    <property type="entry name" value="Peptidase_M17_N_1"/>
    <property type="match status" value="1"/>
</dbReference>
<dbReference type="PRINTS" id="PR00481">
    <property type="entry name" value="LAMNOPPTDASE"/>
</dbReference>
<dbReference type="GO" id="GO:0005737">
    <property type="term" value="C:cytoplasm"/>
    <property type="evidence" value="ECO:0007669"/>
    <property type="project" value="InterPro"/>
</dbReference>
<comment type="similarity">
    <text evidence="1">Belongs to the peptidase M17 family.</text>
</comment>
<dbReference type="EMBL" id="LXYT01000001">
    <property type="protein sequence ID" value="OLY44439.1"/>
    <property type="molecule type" value="Genomic_DNA"/>
</dbReference>
<dbReference type="PANTHER" id="PTHR11963">
    <property type="entry name" value="LEUCINE AMINOPEPTIDASE-RELATED"/>
    <property type="match status" value="1"/>
</dbReference>
<keyword evidence="2 7" id="KW-0031">Aminopeptidase</keyword>
<reference evidence="7 8" key="1">
    <citation type="submission" date="2016-12" db="EMBL/GenBank/DDBJ databases">
        <title>Comparative genomics of Bartonella apis.</title>
        <authorList>
            <person name="Engel P."/>
        </authorList>
    </citation>
    <scope>NUCLEOTIDE SEQUENCE [LARGE SCALE GENOMIC DNA]</scope>
    <source>
        <strain evidence="7 8">PEB0149</strain>
    </source>
</reference>
<evidence type="ECO:0000313" key="7">
    <source>
        <dbReference type="EMBL" id="OLY44439.1"/>
    </source>
</evidence>
<keyword evidence="4 7" id="KW-0378">Hydrolase</keyword>
<dbReference type="Pfam" id="PF00883">
    <property type="entry name" value="Peptidase_M17"/>
    <property type="match status" value="1"/>
</dbReference>
<dbReference type="OrthoDB" id="9809354at2"/>
<sequence>MSRILAPITSCPIEFTTDQSEHSHPIILVAENDESFASEDPVAASWAKTNHFTGKSGAILVVPDNDGTASRAYLGAGDGSDAFITGNLFKQLPEGEWYFANLPENPLNLFLGLGLGSYKFSRYLQTEGDKKLKFTLPENIDRSELKRLVETTFFVRDLINTPTNDMQPDTIEEAIRQLGRTYGANVTSIWGDDLLKQNFPMVHAVGRAGSVAPRIIDLRWGEVNRPKVTLVGKGVAFDSGGLDIKSANGMLLMKKDMGGAANVMGLARLIMDAKLPVQLRLIVPAVENSISGNAFRPGDVLKSRKGLTVEIGNTDAEGRLILADALAFGDEDKPDYLFDMATLTGAARVALGPDVPPFYCNNGDLGREISTLSLNIQDPLWQLPLWKPYQKKLSSRIADLNNVTTDGFAGSITAALFLQKFVDQAVNWAHFDIYGWTPAEKPAFPIGGEAQGIRTLYTFLKGL</sequence>
<dbReference type="AlphaFoldDB" id="A0A1R0FC13"/>
<dbReference type="GO" id="GO:0030145">
    <property type="term" value="F:manganese ion binding"/>
    <property type="evidence" value="ECO:0007669"/>
    <property type="project" value="InterPro"/>
</dbReference>
<keyword evidence="8" id="KW-1185">Reference proteome</keyword>
<evidence type="ECO:0000259" key="6">
    <source>
        <dbReference type="PROSITE" id="PS00631"/>
    </source>
</evidence>
<dbReference type="InterPro" id="IPR043472">
    <property type="entry name" value="Macro_dom-like"/>
</dbReference>
<organism evidence="7 8">
    <name type="scientific">Bartonella apis</name>
    <dbReference type="NCBI Taxonomy" id="1686310"/>
    <lineage>
        <taxon>Bacteria</taxon>
        <taxon>Pseudomonadati</taxon>
        <taxon>Pseudomonadota</taxon>
        <taxon>Alphaproteobacteria</taxon>
        <taxon>Hyphomicrobiales</taxon>
        <taxon>Bartonellaceae</taxon>
        <taxon>Bartonella</taxon>
    </lineage>
</organism>
<accession>A0A1R0FC13</accession>
<dbReference type="PROSITE" id="PS00631">
    <property type="entry name" value="CYTOSOL_AP"/>
    <property type="match status" value="1"/>
</dbReference>
<evidence type="ECO:0000256" key="4">
    <source>
        <dbReference type="ARBA" id="ARBA00022801"/>
    </source>
</evidence>
<feature type="domain" description="Cytosol aminopeptidase" evidence="6">
    <location>
        <begin position="313"/>
        <end position="320"/>
    </location>
</feature>
<dbReference type="Gene3D" id="3.40.630.10">
    <property type="entry name" value="Zn peptidases"/>
    <property type="match status" value="1"/>
</dbReference>
<gene>
    <name evidence="7" type="ORF">PEB0149_019090</name>
</gene>
<dbReference type="InterPro" id="IPR048816">
    <property type="entry name" value="Peptidase_M17_N_1"/>
</dbReference>
<dbReference type="PANTHER" id="PTHR11963:SF20">
    <property type="entry name" value="PEPTIDASE B"/>
    <property type="match status" value="1"/>
</dbReference>
<keyword evidence="5" id="KW-0464">Manganese</keyword>
<dbReference type="EC" id="3.4.11.1" evidence="7"/>
<comment type="caution">
    <text evidence="7">The sequence shown here is derived from an EMBL/GenBank/DDBJ whole genome shotgun (WGS) entry which is preliminary data.</text>
</comment>
<dbReference type="Proteomes" id="UP000187344">
    <property type="component" value="Unassembled WGS sequence"/>
</dbReference>
<dbReference type="Gene3D" id="3.40.220.10">
    <property type="entry name" value="Leucine Aminopeptidase, subunit E, domain 1"/>
    <property type="match status" value="1"/>
</dbReference>
<dbReference type="InterPro" id="IPR011356">
    <property type="entry name" value="Leucine_aapep/pepB"/>
</dbReference>
<evidence type="ECO:0000313" key="8">
    <source>
        <dbReference type="Proteomes" id="UP000187344"/>
    </source>
</evidence>
<dbReference type="GO" id="GO:0070006">
    <property type="term" value="F:metalloaminopeptidase activity"/>
    <property type="evidence" value="ECO:0007669"/>
    <property type="project" value="InterPro"/>
</dbReference>
<name>A0A1R0FC13_9HYPH</name>
<evidence type="ECO:0000256" key="3">
    <source>
        <dbReference type="ARBA" id="ARBA00022670"/>
    </source>
</evidence>
<dbReference type="RefSeq" id="WP_075869572.1">
    <property type="nucleotide sequence ID" value="NZ_CALYQA010000002.1"/>
</dbReference>
<dbReference type="CDD" id="cd00433">
    <property type="entry name" value="Peptidase_M17"/>
    <property type="match status" value="1"/>
</dbReference>
<dbReference type="GO" id="GO:0006508">
    <property type="term" value="P:proteolysis"/>
    <property type="evidence" value="ECO:0007669"/>
    <property type="project" value="UniProtKB-KW"/>
</dbReference>
<protein>
    <submittedName>
        <fullName evidence="7">Leucyl aminopeptidase</fullName>
        <ecNumber evidence="7">3.4.11.1</ecNumber>
    </submittedName>
</protein>
<proteinExistence type="inferred from homology"/>
<evidence type="ECO:0000256" key="1">
    <source>
        <dbReference type="ARBA" id="ARBA00009528"/>
    </source>
</evidence>